<gene>
    <name evidence="9" type="ORF">URODEC1_LOCUS89706</name>
</gene>
<keyword evidence="5" id="KW-0833">Ubl conjugation pathway</keyword>
<reference evidence="10" key="1">
    <citation type="submission" date="2024-06" db="EMBL/GenBank/DDBJ databases">
        <authorList>
            <person name="Ryan C."/>
        </authorList>
    </citation>
    <scope>NUCLEOTIDE SEQUENCE [LARGE SCALE GENOMIC DNA]</scope>
</reference>
<dbReference type="PANTHER" id="PTHR23315">
    <property type="entry name" value="U BOX DOMAIN-CONTAINING"/>
    <property type="match status" value="1"/>
</dbReference>
<keyword evidence="10" id="KW-1185">Reference proteome</keyword>
<accession>A0ABC9DZV6</accession>
<evidence type="ECO:0000256" key="6">
    <source>
        <dbReference type="PROSITE-ProRule" id="PRU00259"/>
    </source>
</evidence>
<comment type="catalytic activity">
    <reaction evidence="1">
        <text>S-ubiquitinyl-[E2 ubiquitin-conjugating enzyme]-L-cysteine + [acceptor protein]-L-lysine = [E2 ubiquitin-conjugating enzyme]-L-cysteine + N(6)-ubiquitinyl-[acceptor protein]-L-lysine.</text>
        <dbReference type="EC" id="2.3.2.27"/>
    </reaction>
</comment>
<dbReference type="Pfam" id="PF00514">
    <property type="entry name" value="Arm"/>
    <property type="match status" value="1"/>
</dbReference>
<sequence length="528" mass="54987">MATGTGRPWWAPPPYNTPESPSASPFPSPSSSFTADPPAEFLCPISGSLMADPVIVPPGQTFERASIQACAALAFSPPAVAADLAASASSSSPLVLIPNVALRTAILNWCDRLGLPHPAPLPPDTAHDIVRRLMPRAREDHQSSTNSPSPRPQAAAASSVRVWRQQSVDGFLQQRGEALEEEIMAVLGSEGGATPAEQASAMALLRQATRENREVRRQLCTPRLLAALRPMLLSADAGVQANAAAAVVNLSLEPENKSRIVRSGAVSPLVDVLRGGHNPEARDHAAGAIYSLAVEDENRAAIGVLGAIPPLLELFAGSAAAVGYRARREAGMALYHVSLSGMNRSKLARAPGAVRTLLAAAEARDRSNENEADAAALRRLAVMVLANLAGCADGRAALMDGGAVAAVARLMRGGGAAPGSTEEYCISALYGMSRGSMRFRGLARAAGVEAALQPVADGGGGVGRDMARRTLRAMRGEDEEVPGPAGAGMLERQWDDRSVVSEGLVSIRRPPHRSNYGAGTAGSNTTQF</sequence>
<dbReference type="InterPro" id="IPR011989">
    <property type="entry name" value="ARM-like"/>
</dbReference>
<dbReference type="SUPFAM" id="SSF57850">
    <property type="entry name" value="RING/U-box"/>
    <property type="match status" value="1"/>
</dbReference>
<evidence type="ECO:0000259" key="8">
    <source>
        <dbReference type="PROSITE" id="PS51698"/>
    </source>
</evidence>
<feature type="repeat" description="ARM" evidence="6">
    <location>
        <begin position="223"/>
        <end position="265"/>
    </location>
</feature>
<dbReference type="InterPro" id="IPR016024">
    <property type="entry name" value="ARM-type_fold"/>
</dbReference>
<dbReference type="PANTHER" id="PTHR23315:SF339">
    <property type="entry name" value="U-BOX DOMAIN-CONTAINING PROTEIN 40"/>
    <property type="match status" value="1"/>
</dbReference>
<dbReference type="InterPro" id="IPR000225">
    <property type="entry name" value="Armadillo"/>
</dbReference>
<dbReference type="PROSITE" id="PS50176">
    <property type="entry name" value="ARM_REPEAT"/>
    <property type="match status" value="2"/>
</dbReference>
<dbReference type="Gene3D" id="1.25.10.10">
    <property type="entry name" value="Leucine-rich Repeat Variant"/>
    <property type="match status" value="2"/>
</dbReference>
<dbReference type="InterPro" id="IPR003613">
    <property type="entry name" value="Ubox_domain"/>
</dbReference>
<feature type="repeat" description="ARM" evidence="6">
    <location>
        <begin position="264"/>
        <end position="302"/>
    </location>
</feature>
<dbReference type="Gene3D" id="3.30.40.10">
    <property type="entry name" value="Zinc/RING finger domain, C3HC4 (zinc finger)"/>
    <property type="match status" value="1"/>
</dbReference>
<dbReference type="PROSITE" id="PS51698">
    <property type="entry name" value="U_BOX"/>
    <property type="match status" value="1"/>
</dbReference>
<feature type="region of interest" description="Disordered" evidence="7">
    <location>
        <begin position="137"/>
        <end position="158"/>
    </location>
</feature>
<comment type="pathway">
    <text evidence="2">Protein modification; protein ubiquitination.</text>
</comment>
<dbReference type="Pfam" id="PF04564">
    <property type="entry name" value="U-box"/>
    <property type="match status" value="1"/>
</dbReference>
<feature type="domain" description="U-box" evidence="8">
    <location>
        <begin position="36"/>
        <end position="116"/>
    </location>
</feature>
<dbReference type="SUPFAM" id="SSF48371">
    <property type="entry name" value="ARM repeat"/>
    <property type="match status" value="1"/>
</dbReference>
<organism evidence="9 10">
    <name type="scientific">Urochloa decumbens</name>
    <dbReference type="NCBI Taxonomy" id="240449"/>
    <lineage>
        <taxon>Eukaryota</taxon>
        <taxon>Viridiplantae</taxon>
        <taxon>Streptophyta</taxon>
        <taxon>Embryophyta</taxon>
        <taxon>Tracheophyta</taxon>
        <taxon>Spermatophyta</taxon>
        <taxon>Magnoliopsida</taxon>
        <taxon>Liliopsida</taxon>
        <taxon>Poales</taxon>
        <taxon>Poaceae</taxon>
        <taxon>PACMAD clade</taxon>
        <taxon>Panicoideae</taxon>
        <taxon>Panicodae</taxon>
        <taxon>Paniceae</taxon>
        <taxon>Melinidinae</taxon>
        <taxon>Urochloa</taxon>
    </lineage>
</organism>
<proteinExistence type="predicted"/>
<name>A0ABC9DZV6_9POAL</name>
<evidence type="ECO:0000313" key="10">
    <source>
        <dbReference type="Proteomes" id="UP001497457"/>
    </source>
</evidence>
<evidence type="ECO:0000256" key="7">
    <source>
        <dbReference type="SAM" id="MobiDB-lite"/>
    </source>
</evidence>
<protein>
    <recommendedName>
        <fullName evidence="3">RING-type E3 ubiquitin transferase</fullName>
        <ecNumber evidence="3">2.3.2.27</ecNumber>
    </recommendedName>
</protein>
<evidence type="ECO:0000256" key="4">
    <source>
        <dbReference type="ARBA" id="ARBA00022679"/>
    </source>
</evidence>
<dbReference type="Proteomes" id="UP001497457">
    <property type="component" value="Chromosome 35b"/>
</dbReference>
<dbReference type="EMBL" id="OZ075145">
    <property type="protein sequence ID" value="CAL5047036.1"/>
    <property type="molecule type" value="Genomic_DNA"/>
</dbReference>
<feature type="region of interest" description="Disordered" evidence="7">
    <location>
        <begin position="1"/>
        <end position="33"/>
    </location>
</feature>
<evidence type="ECO:0000256" key="3">
    <source>
        <dbReference type="ARBA" id="ARBA00012483"/>
    </source>
</evidence>
<reference evidence="9 10" key="2">
    <citation type="submission" date="2024-10" db="EMBL/GenBank/DDBJ databases">
        <authorList>
            <person name="Ryan C."/>
        </authorList>
    </citation>
    <scope>NUCLEOTIDE SEQUENCE [LARGE SCALE GENOMIC DNA]</scope>
</reference>
<evidence type="ECO:0000256" key="1">
    <source>
        <dbReference type="ARBA" id="ARBA00000900"/>
    </source>
</evidence>
<dbReference type="FunFam" id="3.30.40.10:FF:000491">
    <property type="entry name" value="RING-type E3 ubiquitin transferase"/>
    <property type="match status" value="1"/>
</dbReference>
<feature type="compositionally biased region" description="Low complexity" evidence="7">
    <location>
        <begin position="17"/>
        <end position="33"/>
    </location>
</feature>
<dbReference type="SMART" id="SM00504">
    <property type="entry name" value="Ubox"/>
    <property type="match status" value="1"/>
</dbReference>
<dbReference type="FunFam" id="1.25.10.10:FF:000285">
    <property type="entry name" value="RING-type E3 ubiquitin transferase"/>
    <property type="match status" value="1"/>
</dbReference>
<evidence type="ECO:0000256" key="2">
    <source>
        <dbReference type="ARBA" id="ARBA00004906"/>
    </source>
</evidence>
<evidence type="ECO:0000313" key="9">
    <source>
        <dbReference type="EMBL" id="CAL5047036.1"/>
    </source>
</evidence>
<dbReference type="AlphaFoldDB" id="A0ABC9DZV6"/>
<dbReference type="InterPro" id="IPR013083">
    <property type="entry name" value="Znf_RING/FYVE/PHD"/>
</dbReference>
<dbReference type="EC" id="2.3.2.27" evidence="3"/>
<evidence type="ECO:0000256" key="5">
    <source>
        <dbReference type="ARBA" id="ARBA00022786"/>
    </source>
</evidence>
<keyword evidence="4" id="KW-0808">Transferase</keyword>
<dbReference type="SMART" id="SM00185">
    <property type="entry name" value="ARM"/>
    <property type="match status" value="3"/>
</dbReference>
<dbReference type="GO" id="GO:0061630">
    <property type="term" value="F:ubiquitin protein ligase activity"/>
    <property type="evidence" value="ECO:0007669"/>
    <property type="project" value="UniProtKB-EC"/>
</dbReference>
<dbReference type="GO" id="GO:0016567">
    <property type="term" value="P:protein ubiquitination"/>
    <property type="evidence" value="ECO:0007669"/>
    <property type="project" value="UniProtKB-ARBA"/>
</dbReference>